<proteinExistence type="predicted"/>
<dbReference type="Proteomes" id="UP000038010">
    <property type="component" value="Unassembled WGS sequence"/>
</dbReference>
<accession>A0A0N1HCB9</accession>
<dbReference type="RefSeq" id="XP_018001353.1">
    <property type="nucleotide sequence ID" value="XM_018149558.1"/>
</dbReference>
<comment type="caution">
    <text evidence="1">The sequence shown here is derived from an EMBL/GenBank/DDBJ whole genome shotgun (WGS) entry which is preliminary data.</text>
</comment>
<dbReference type="VEuPathDB" id="FungiDB:AB675_9055"/>
<evidence type="ECO:0000313" key="2">
    <source>
        <dbReference type="Proteomes" id="UP000038010"/>
    </source>
</evidence>
<organism evidence="1 2">
    <name type="scientific">Cyphellophora attinorum</name>
    <dbReference type="NCBI Taxonomy" id="1664694"/>
    <lineage>
        <taxon>Eukaryota</taxon>
        <taxon>Fungi</taxon>
        <taxon>Dikarya</taxon>
        <taxon>Ascomycota</taxon>
        <taxon>Pezizomycotina</taxon>
        <taxon>Eurotiomycetes</taxon>
        <taxon>Chaetothyriomycetidae</taxon>
        <taxon>Chaetothyriales</taxon>
        <taxon>Cyphellophoraceae</taxon>
        <taxon>Cyphellophora</taxon>
    </lineage>
</organism>
<dbReference type="GeneID" id="28741438"/>
<dbReference type="STRING" id="1664694.A0A0N1HCB9"/>
<dbReference type="EMBL" id="LFJN01000009">
    <property type="protein sequence ID" value="KPI41390.1"/>
    <property type="molecule type" value="Genomic_DNA"/>
</dbReference>
<evidence type="ECO:0000313" key="1">
    <source>
        <dbReference type="EMBL" id="KPI41390.1"/>
    </source>
</evidence>
<dbReference type="AlphaFoldDB" id="A0A0N1HCB9"/>
<reference evidence="1 2" key="1">
    <citation type="submission" date="2015-06" db="EMBL/GenBank/DDBJ databases">
        <title>Draft genome of the ant-associated black yeast Phialophora attae CBS 131958.</title>
        <authorList>
            <person name="Moreno L.F."/>
            <person name="Stielow B.J."/>
            <person name="de Hoog S."/>
            <person name="Vicente V.A."/>
            <person name="Weiss V.A."/>
            <person name="de Vries M."/>
            <person name="Cruz L.M."/>
            <person name="Souza E.M."/>
        </authorList>
    </citation>
    <scope>NUCLEOTIDE SEQUENCE [LARGE SCALE GENOMIC DNA]</scope>
    <source>
        <strain evidence="1 2">CBS 131958</strain>
    </source>
</reference>
<sequence>MASEDVEMSDITETVLHYDSYTSFPRDEGMRSPRTPTWAPSVAVTPFDFDKYFPRTPLPPSMRKATIPPPPEAPLPWIWQCHLCRNRYPLGVTRRCLYDGHYYCSGETNVKNLKKKKKGQACSSEFDYEGWDEYGEWKREALAIMGQAKVLKRCDKCDFPSMCRTPPEQFPVKKEKKSPPPVAVLPVSPAKKATIELDFQLPSADELAALEKGEKEELLLAAGASLAKADRSVDFAKILQEGAGKKQTLKQSKVTDMFKGKTKKDKAAIEKGLSLSLEPSKSRKSGEFVMPSLDIWGKGSKK</sequence>
<dbReference type="OrthoDB" id="5396104at2759"/>
<gene>
    <name evidence="1" type="ORF">AB675_9055</name>
</gene>
<keyword evidence="2" id="KW-1185">Reference proteome</keyword>
<name>A0A0N1HCB9_9EURO</name>
<protein>
    <submittedName>
        <fullName evidence="1">Uncharacterized protein</fullName>
    </submittedName>
</protein>